<accession>A0A9W7BCZ6</accession>
<reference evidence="10" key="1">
    <citation type="journal article" date="2023" name="Commun. Biol.">
        <title>Genome analysis of Parmales, the sister group of diatoms, reveals the evolutionary specialization of diatoms from phago-mixotrophs to photoautotrophs.</title>
        <authorList>
            <person name="Ban H."/>
            <person name="Sato S."/>
            <person name="Yoshikawa S."/>
            <person name="Yamada K."/>
            <person name="Nakamura Y."/>
            <person name="Ichinomiya M."/>
            <person name="Sato N."/>
            <person name="Blanc-Mathieu R."/>
            <person name="Endo H."/>
            <person name="Kuwata A."/>
            <person name="Ogata H."/>
        </authorList>
    </citation>
    <scope>NUCLEOTIDE SEQUENCE [LARGE SCALE GENOMIC DNA]</scope>
    <source>
        <strain evidence="10">NIES 3699</strain>
    </source>
</reference>
<dbReference type="InterPro" id="IPR029063">
    <property type="entry name" value="SAM-dependent_MTases_sf"/>
</dbReference>
<evidence type="ECO:0000256" key="4">
    <source>
        <dbReference type="ARBA" id="ARBA00022679"/>
    </source>
</evidence>
<dbReference type="GO" id="GO:0043527">
    <property type="term" value="C:tRNA methyltransferase complex"/>
    <property type="evidence" value="ECO:0007669"/>
    <property type="project" value="TreeGrafter"/>
</dbReference>
<keyword evidence="4" id="KW-0808">Transferase</keyword>
<dbReference type="InterPro" id="IPR056411">
    <property type="entry name" value="CysS_C"/>
</dbReference>
<dbReference type="GO" id="GO:0005524">
    <property type="term" value="F:ATP binding"/>
    <property type="evidence" value="ECO:0007669"/>
    <property type="project" value="InterPro"/>
</dbReference>
<protein>
    <recommendedName>
        <fullName evidence="2">tRNA (guanine(46)-N(7))-methyltransferase</fullName>
        <ecNumber evidence="2">2.1.1.33</ecNumber>
    </recommendedName>
</protein>
<evidence type="ECO:0000259" key="8">
    <source>
        <dbReference type="Pfam" id="PF23493"/>
    </source>
</evidence>
<gene>
    <name evidence="9" type="ORF">TrVE_jg9132</name>
</gene>
<dbReference type="GO" id="GO:0008176">
    <property type="term" value="F:tRNA (guanine(46)-N7)-methyltransferase activity"/>
    <property type="evidence" value="ECO:0007669"/>
    <property type="project" value="UniProtKB-EC"/>
</dbReference>
<keyword evidence="3" id="KW-0489">Methyltransferase</keyword>
<evidence type="ECO:0000256" key="2">
    <source>
        <dbReference type="ARBA" id="ARBA00011977"/>
    </source>
</evidence>
<evidence type="ECO:0000256" key="6">
    <source>
        <dbReference type="ARBA" id="ARBA00022694"/>
    </source>
</evidence>
<evidence type="ECO:0000256" key="7">
    <source>
        <dbReference type="SAM" id="SignalP"/>
    </source>
</evidence>
<dbReference type="PANTHER" id="PTHR23417">
    <property type="entry name" value="3-DEOXY-D-MANNO-OCTULOSONIC-ACID TRANSFERASE/TRNA GUANINE-N 7 - -METHYLTRANSFERASE"/>
    <property type="match status" value="1"/>
</dbReference>
<sequence length="512" mass="58179">MKATIAVVILFLLSCSNGFCPQTSRHCIHPLRSHSSNSQHVEEKLKHREKARAERDFETADRLKTELEAIGFMVKDFADGSSEVYTLPPLPIELEGPTVMNLAHAALGAQSPLQVEALSRKICERIEKLGEGFSIELSGSKPSDAMFWLTMAGATSSEVFDSLTECTKSEIRRMLAKESTRQIDVLKILERVASCNVVDDELFRMIDNDIYYAHPRSLIWLFRFGSRGRNMKRFSANVMKHQFEDEVNEVECEGDREHDSVDYNNLFEDDSKPLILDIGCGFGSTLLGFKGMEGNEYDEFNLMGLDLSKTSIRYADGVSKRRGWEGIRFVEDDIFNALEVLKGAYPGTIKAAFVQFPTPYRLKSGGNSQLPEKGRGFMVNEKLFKGLYELGCEMVLVQGNVEDVFLNMVECGSENGYRIVDDEEKMCLQRPFEYNVGELQKIRRSDPSRITARTERWLKERAKTYNDEDGVGLLRVEARNEERFLPIQGLTETEANCILKGVQIFREILRKI</sequence>
<keyword evidence="6" id="KW-0819">tRNA processing</keyword>
<dbReference type="PANTHER" id="PTHR23417:SF21">
    <property type="entry name" value="TRNA (GUANINE-N(7)-)-METHYLTRANSFERASE"/>
    <property type="match status" value="1"/>
</dbReference>
<keyword evidence="7" id="KW-0732">Signal</keyword>
<keyword evidence="5" id="KW-0949">S-adenosyl-L-methionine</keyword>
<organism evidence="9 10">
    <name type="scientific">Triparma verrucosa</name>
    <dbReference type="NCBI Taxonomy" id="1606542"/>
    <lineage>
        <taxon>Eukaryota</taxon>
        <taxon>Sar</taxon>
        <taxon>Stramenopiles</taxon>
        <taxon>Ochrophyta</taxon>
        <taxon>Bolidophyceae</taxon>
        <taxon>Parmales</taxon>
        <taxon>Triparmaceae</taxon>
        <taxon>Triparma</taxon>
    </lineage>
</organism>
<evidence type="ECO:0000313" key="9">
    <source>
        <dbReference type="EMBL" id="GMH86311.1"/>
    </source>
</evidence>
<dbReference type="Gene3D" id="3.40.50.150">
    <property type="entry name" value="Vaccinia Virus protein VP39"/>
    <property type="match status" value="1"/>
</dbReference>
<dbReference type="EMBL" id="BRXX01000058">
    <property type="protein sequence ID" value="GMH86311.1"/>
    <property type="molecule type" value="Genomic_DNA"/>
</dbReference>
<dbReference type="Gene3D" id="1.20.120.1910">
    <property type="entry name" value="Cysteine-tRNA ligase, C-terminal anti-codon recognition domain"/>
    <property type="match status" value="1"/>
</dbReference>
<dbReference type="InterPro" id="IPR009080">
    <property type="entry name" value="tRNAsynth_Ia_anticodon-bd"/>
</dbReference>
<feature type="signal peptide" evidence="7">
    <location>
        <begin position="1"/>
        <end position="18"/>
    </location>
</feature>
<evidence type="ECO:0000256" key="1">
    <source>
        <dbReference type="ARBA" id="ARBA00000142"/>
    </source>
</evidence>
<dbReference type="Proteomes" id="UP001165160">
    <property type="component" value="Unassembled WGS sequence"/>
</dbReference>
<feature type="domain" description="Cysteinyl-tRNA ligase anticodon binding" evidence="8">
    <location>
        <begin position="40"/>
        <end position="76"/>
    </location>
</feature>
<evidence type="ECO:0000256" key="5">
    <source>
        <dbReference type="ARBA" id="ARBA00022691"/>
    </source>
</evidence>
<dbReference type="CDD" id="cd02440">
    <property type="entry name" value="AdoMet_MTases"/>
    <property type="match status" value="1"/>
</dbReference>
<dbReference type="GO" id="GO:0006418">
    <property type="term" value="P:tRNA aminoacylation for protein translation"/>
    <property type="evidence" value="ECO:0007669"/>
    <property type="project" value="InterPro"/>
</dbReference>
<feature type="chain" id="PRO_5040878173" description="tRNA (guanine(46)-N(7))-methyltransferase" evidence="7">
    <location>
        <begin position="19"/>
        <end position="512"/>
    </location>
</feature>
<dbReference type="AlphaFoldDB" id="A0A9W7BCZ6"/>
<comment type="catalytic activity">
    <reaction evidence="1">
        <text>guanosine(46) in tRNA + S-adenosyl-L-methionine = N(7)-methylguanosine(46) in tRNA + S-adenosyl-L-homocysteine</text>
        <dbReference type="Rhea" id="RHEA:42708"/>
        <dbReference type="Rhea" id="RHEA-COMP:10188"/>
        <dbReference type="Rhea" id="RHEA-COMP:10189"/>
        <dbReference type="ChEBI" id="CHEBI:57856"/>
        <dbReference type="ChEBI" id="CHEBI:59789"/>
        <dbReference type="ChEBI" id="CHEBI:74269"/>
        <dbReference type="ChEBI" id="CHEBI:74480"/>
        <dbReference type="EC" id="2.1.1.33"/>
    </reaction>
</comment>
<comment type="caution">
    <text evidence="9">The sequence shown here is derived from an EMBL/GenBank/DDBJ whole genome shotgun (WGS) entry which is preliminary data.</text>
</comment>
<dbReference type="SUPFAM" id="SSF47323">
    <property type="entry name" value="Anticodon-binding domain of a subclass of class I aminoacyl-tRNA synthetases"/>
    <property type="match status" value="1"/>
</dbReference>
<name>A0A9W7BCZ6_9STRA</name>
<keyword evidence="10" id="KW-1185">Reference proteome</keyword>
<evidence type="ECO:0000256" key="3">
    <source>
        <dbReference type="ARBA" id="ARBA00022603"/>
    </source>
</evidence>
<dbReference type="PROSITE" id="PS51257">
    <property type="entry name" value="PROKAR_LIPOPROTEIN"/>
    <property type="match status" value="1"/>
</dbReference>
<dbReference type="EC" id="2.1.1.33" evidence="2"/>
<dbReference type="InterPro" id="IPR003358">
    <property type="entry name" value="tRNA_(Gua-N-7)_MeTrfase_Trmb"/>
</dbReference>
<dbReference type="Pfam" id="PF23493">
    <property type="entry name" value="CysS_C"/>
    <property type="match status" value="1"/>
</dbReference>
<evidence type="ECO:0000313" key="10">
    <source>
        <dbReference type="Proteomes" id="UP001165160"/>
    </source>
</evidence>
<dbReference type="GO" id="GO:0004812">
    <property type="term" value="F:aminoacyl-tRNA ligase activity"/>
    <property type="evidence" value="ECO:0007669"/>
    <property type="project" value="InterPro"/>
</dbReference>
<proteinExistence type="predicted"/>
<dbReference type="SUPFAM" id="SSF53335">
    <property type="entry name" value="S-adenosyl-L-methionine-dependent methyltransferases"/>
    <property type="match status" value="1"/>
</dbReference>